<dbReference type="PANTHER" id="PTHR19375">
    <property type="entry name" value="HEAT SHOCK PROTEIN 70KDA"/>
    <property type="match status" value="1"/>
</dbReference>
<evidence type="ECO:0000256" key="2">
    <source>
        <dbReference type="ARBA" id="ARBA00007381"/>
    </source>
</evidence>
<dbReference type="FunFam" id="1.20.1270.10:FF:000001">
    <property type="entry name" value="Molecular chaperone DnaK"/>
    <property type="match status" value="1"/>
</dbReference>
<keyword evidence="7 9" id="KW-0346">Stress response</keyword>
<dbReference type="PROSITE" id="PS00329">
    <property type="entry name" value="HSP70_2"/>
    <property type="match status" value="1"/>
</dbReference>
<dbReference type="PROSITE" id="PS00297">
    <property type="entry name" value="HSP70_1"/>
    <property type="match status" value="1"/>
</dbReference>
<dbReference type="FunFam" id="3.30.420.40:FF:000004">
    <property type="entry name" value="Molecular chaperone DnaK"/>
    <property type="match status" value="1"/>
</dbReference>
<dbReference type="Pfam" id="PF00012">
    <property type="entry name" value="HSP70"/>
    <property type="match status" value="1"/>
</dbReference>
<dbReference type="Gene3D" id="3.30.420.40">
    <property type="match status" value="2"/>
</dbReference>
<evidence type="ECO:0000256" key="8">
    <source>
        <dbReference type="ARBA" id="ARBA00023186"/>
    </source>
</evidence>
<dbReference type="FunFam" id="2.60.34.10:FF:000014">
    <property type="entry name" value="Chaperone protein DnaK HSP70"/>
    <property type="match status" value="1"/>
</dbReference>
<dbReference type="NCBIfam" id="TIGR02350">
    <property type="entry name" value="prok_dnaK"/>
    <property type="match status" value="1"/>
</dbReference>
<feature type="coiled-coil region" evidence="11">
    <location>
        <begin position="246"/>
        <end position="273"/>
    </location>
</feature>
<accession>A0AAU0F5I0</accession>
<dbReference type="PRINTS" id="PR00301">
    <property type="entry name" value="HEATSHOCK70"/>
</dbReference>
<dbReference type="InterPro" id="IPR029047">
    <property type="entry name" value="HSP70_peptide-bd_sf"/>
</dbReference>
<dbReference type="NCBIfam" id="NF003520">
    <property type="entry name" value="PRK05183.1"/>
    <property type="match status" value="1"/>
</dbReference>
<proteinExistence type="evidence at transcript level"/>
<comment type="induction">
    <text evidence="9">By stress conditions e.g. heat shock.</text>
</comment>
<dbReference type="CDD" id="cd10234">
    <property type="entry name" value="ASKHA_NBD_HSP70_DnaK-like"/>
    <property type="match status" value="1"/>
</dbReference>
<dbReference type="InterPro" id="IPR018181">
    <property type="entry name" value="Heat_shock_70_CS"/>
</dbReference>
<dbReference type="NCBIfam" id="NF001413">
    <property type="entry name" value="PRK00290.1"/>
    <property type="match status" value="1"/>
</dbReference>
<evidence type="ECO:0000256" key="1">
    <source>
        <dbReference type="ARBA" id="ARBA00002290"/>
    </source>
</evidence>
<evidence type="ECO:0000256" key="3">
    <source>
        <dbReference type="ARBA" id="ARBA00014415"/>
    </source>
</evidence>
<dbReference type="GO" id="GO:0051082">
    <property type="term" value="F:unfolded protein binding"/>
    <property type="evidence" value="ECO:0007669"/>
    <property type="project" value="InterPro"/>
</dbReference>
<dbReference type="GO" id="GO:0140662">
    <property type="term" value="F:ATP-dependent protein folding chaperone"/>
    <property type="evidence" value="ECO:0007669"/>
    <property type="project" value="InterPro"/>
</dbReference>
<keyword evidence="14" id="KW-1185">Reference proteome</keyword>
<dbReference type="KEGG" id="bpor:BPO_0573"/>
<evidence type="ECO:0000256" key="6">
    <source>
        <dbReference type="ARBA" id="ARBA00022840"/>
    </source>
</evidence>
<keyword evidence="8 9" id="KW-0143">Chaperone</keyword>
<dbReference type="InterPro" id="IPR012725">
    <property type="entry name" value="Chaperone_DnaK"/>
</dbReference>
<feature type="modified residue" description="Phosphothreonine; by autocatalysis" evidence="9">
    <location>
        <position position="197"/>
    </location>
</feature>
<dbReference type="Gene3D" id="3.90.640.10">
    <property type="entry name" value="Actin, Chain A, domain 4"/>
    <property type="match status" value="1"/>
</dbReference>
<dbReference type="FunFam" id="3.30.420.40:FF:000020">
    <property type="entry name" value="Chaperone protein HscA homolog"/>
    <property type="match status" value="1"/>
</dbReference>
<evidence type="ECO:0000256" key="12">
    <source>
        <dbReference type="SAM" id="MobiDB-lite"/>
    </source>
</evidence>
<dbReference type="GO" id="GO:0005524">
    <property type="term" value="F:ATP binding"/>
    <property type="evidence" value="ECO:0007669"/>
    <property type="project" value="UniProtKB-UniRule"/>
</dbReference>
<sequence length="629" mass="68077">MSKIIGIDLGTTNSCVSVMEGKDPVVIPNAEGKRTTPSIVAFAEDGERKVGDPAKRQAVTNPKNTIYSIKRYMGEHFSNLSAEDKNVPYELIKGSNDSVKVKIADREYTPQEISAMILQKMKKTAEDYLGQEVTRAVITVPAYFNDAQRQATKEAGEIAGLKVERIINEPTAAALAYGLDKSHKDQKIAVYDLGGGTFDISILDLGDGVFEVLSTNGDTHLGGDDFDNVIINWLASEFQAEEGVDLKADAIALQRLKEAAEKAKIELSSSTQTEVNLPYITATATGPKHLVKTLTRAKFEQLSADLVRRSMEPCKKALQDAGLSTSDIDEVILVGGSTRIPIIQEEVEKFFGKKPSKGVNPDEVVAIGAAIQGGVLTGDVKDVLLLDVTPLSLGIETMGAVFTKLIEANTTIPTRKSEVFSTASDNQPAVSIRVGQGERPMFNDNKEIGRFDLTDIPPAPRGVPQIEVTFDIDANGILSVSAKDKGTGKEQSIKIQASSGLSDEEIERMKKEAQENSAADAKRKEEADLINKADGQIFQTEKQLKEFGDKLSADKKSAIESAAAELKTAFEAKDLESIKTKSEALDNAWMAASEELYKAQAEAQPQQDATGSQQQNGDNVQDADFEEVR</sequence>
<dbReference type="EMBL" id="CP136426">
    <property type="protein sequence ID" value="WOC51220.1"/>
    <property type="molecule type" value="Genomic_DNA"/>
</dbReference>
<keyword evidence="4 9" id="KW-0597">Phosphoprotein</keyword>
<keyword evidence="5 9" id="KW-0547">Nucleotide-binding</keyword>
<evidence type="ECO:0000256" key="4">
    <source>
        <dbReference type="ARBA" id="ARBA00022553"/>
    </source>
</evidence>
<feature type="compositionally biased region" description="Polar residues" evidence="12">
    <location>
        <begin position="603"/>
        <end position="619"/>
    </location>
</feature>
<dbReference type="HAMAP" id="MF_00332">
    <property type="entry name" value="DnaK"/>
    <property type="match status" value="1"/>
</dbReference>
<evidence type="ECO:0000256" key="7">
    <source>
        <dbReference type="ARBA" id="ARBA00023016"/>
    </source>
</evidence>
<reference evidence="13" key="1">
    <citation type="submission" date="2023-10" db="EMBL/GenBank/DDBJ databases">
        <title>Characterization and whole genome sequencing of a novel strain of Bergeyella porcorum QD2021 isolated from pig.</title>
        <authorList>
            <person name="Liu G."/>
            <person name="Chen C."/>
            <person name="Han X."/>
        </authorList>
    </citation>
    <scope>NUCLEOTIDE SEQUENCE</scope>
    <source>
        <strain evidence="13">QD2021</strain>
    </source>
</reference>
<evidence type="ECO:0000313" key="13">
    <source>
        <dbReference type="EMBL" id="WOC51220.1"/>
    </source>
</evidence>
<evidence type="ECO:0000256" key="11">
    <source>
        <dbReference type="SAM" id="Coils"/>
    </source>
</evidence>
<evidence type="ECO:0000256" key="10">
    <source>
        <dbReference type="RuleBase" id="RU003322"/>
    </source>
</evidence>
<dbReference type="InterPro" id="IPR013126">
    <property type="entry name" value="Hsp_70_fam"/>
</dbReference>
<evidence type="ECO:0000256" key="5">
    <source>
        <dbReference type="ARBA" id="ARBA00022741"/>
    </source>
</evidence>
<gene>
    <name evidence="9 13" type="primary">dnaK</name>
    <name evidence="13" type="ORF">BPO_0573</name>
</gene>
<dbReference type="FunFam" id="3.90.640.10:FF:000003">
    <property type="entry name" value="Molecular chaperone DnaK"/>
    <property type="match status" value="1"/>
</dbReference>
<dbReference type="SUPFAM" id="SSF100920">
    <property type="entry name" value="Heat shock protein 70kD (HSP70), peptide-binding domain"/>
    <property type="match status" value="1"/>
</dbReference>
<evidence type="ECO:0000313" key="14">
    <source>
        <dbReference type="Proteomes" id="UP001432059"/>
    </source>
</evidence>
<name>A0AAU0F5I0_9FLAO</name>
<dbReference type="AlphaFoldDB" id="A0AAU0F5I0"/>
<dbReference type="SUPFAM" id="SSF53067">
    <property type="entry name" value="Actin-like ATPase domain"/>
    <property type="match status" value="2"/>
</dbReference>
<comment type="similarity">
    <text evidence="2 9 10">Belongs to the heat shock protein 70 family.</text>
</comment>
<dbReference type="GO" id="GO:0005737">
    <property type="term" value="C:cytoplasm"/>
    <property type="evidence" value="ECO:0007669"/>
    <property type="project" value="UniProtKB-ARBA"/>
</dbReference>
<keyword evidence="11" id="KW-0175">Coiled coil</keyword>
<organism evidence="13 14">
    <name type="scientific">Bergeyella porcorum</name>
    <dbReference type="NCBI Taxonomy" id="1735111"/>
    <lineage>
        <taxon>Bacteria</taxon>
        <taxon>Pseudomonadati</taxon>
        <taxon>Bacteroidota</taxon>
        <taxon>Flavobacteriia</taxon>
        <taxon>Flavobacteriales</taxon>
        <taxon>Weeksellaceae</taxon>
        <taxon>Bergeyella</taxon>
    </lineage>
</organism>
<dbReference type="Proteomes" id="UP001432059">
    <property type="component" value="Chromosome"/>
</dbReference>
<dbReference type="InterPro" id="IPR029048">
    <property type="entry name" value="HSP70_C_sf"/>
</dbReference>
<comment type="function">
    <text evidence="1 9">Acts as a chaperone.</text>
</comment>
<dbReference type="InterPro" id="IPR043129">
    <property type="entry name" value="ATPase_NBD"/>
</dbReference>
<evidence type="ECO:0000256" key="9">
    <source>
        <dbReference type="HAMAP-Rule" id="MF_00332"/>
    </source>
</evidence>
<feature type="region of interest" description="Disordered" evidence="12">
    <location>
        <begin position="596"/>
        <end position="629"/>
    </location>
</feature>
<dbReference type="Gene3D" id="2.60.34.10">
    <property type="entry name" value="Substrate Binding Domain Of DNAk, Chain A, domain 1"/>
    <property type="match status" value="1"/>
</dbReference>
<dbReference type="RefSeq" id="WP_327984874.1">
    <property type="nucleotide sequence ID" value="NZ_CP136426.1"/>
</dbReference>
<dbReference type="Gene3D" id="1.20.1270.10">
    <property type="match status" value="1"/>
</dbReference>
<protein>
    <recommendedName>
        <fullName evidence="3 9">Chaperone protein DnaK</fullName>
    </recommendedName>
    <alternativeName>
        <fullName evidence="9">HSP70</fullName>
    </alternativeName>
    <alternativeName>
        <fullName evidence="9">Heat shock 70 kDa protein</fullName>
    </alternativeName>
    <alternativeName>
        <fullName evidence="9">Heat shock protein 70</fullName>
    </alternativeName>
</protein>
<keyword evidence="6 9" id="KW-0067">ATP-binding</keyword>
<dbReference type="PROSITE" id="PS01036">
    <property type="entry name" value="HSP70_3"/>
    <property type="match status" value="1"/>
</dbReference>